<evidence type="ECO:0000313" key="5">
    <source>
        <dbReference type="Proteomes" id="UP000287447"/>
    </source>
</evidence>
<dbReference type="GO" id="GO:0070930">
    <property type="term" value="P:trans-translation-dependent protein tagging"/>
    <property type="evidence" value="ECO:0007669"/>
    <property type="project" value="TreeGrafter"/>
</dbReference>
<evidence type="ECO:0000256" key="2">
    <source>
        <dbReference type="ARBA" id="ARBA00022884"/>
    </source>
</evidence>
<name>A0A437QK05_9PROT</name>
<dbReference type="RefSeq" id="WP_127767052.1">
    <property type="nucleotide sequence ID" value="NZ_SADE01000003.1"/>
</dbReference>
<dbReference type="CDD" id="cd09294">
    <property type="entry name" value="SmpB"/>
    <property type="match status" value="1"/>
</dbReference>
<evidence type="ECO:0000313" key="4">
    <source>
        <dbReference type="EMBL" id="RVU34844.1"/>
    </source>
</evidence>
<proteinExistence type="inferred from homology"/>
<dbReference type="InterPro" id="IPR023620">
    <property type="entry name" value="SmpB"/>
</dbReference>
<dbReference type="Proteomes" id="UP000287447">
    <property type="component" value="Unassembled WGS sequence"/>
</dbReference>
<evidence type="ECO:0000256" key="3">
    <source>
        <dbReference type="HAMAP-Rule" id="MF_00023"/>
    </source>
</evidence>
<comment type="subcellular location">
    <subcellularLocation>
        <location evidence="3">Cytoplasm</location>
    </subcellularLocation>
    <text evidence="3">The tmRNA-SmpB complex associates with stalled 70S ribosomes.</text>
</comment>
<dbReference type="NCBIfam" id="TIGR00086">
    <property type="entry name" value="smpB"/>
    <property type="match status" value="1"/>
</dbReference>
<dbReference type="Pfam" id="PF01668">
    <property type="entry name" value="SmpB"/>
    <property type="match status" value="1"/>
</dbReference>
<dbReference type="PANTHER" id="PTHR30308:SF2">
    <property type="entry name" value="SSRA-BINDING PROTEIN"/>
    <property type="match status" value="1"/>
</dbReference>
<dbReference type="GO" id="GO:0070929">
    <property type="term" value="P:trans-translation"/>
    <property type="evidence" value="ECO:0007669"/>
    <property type="project" value="UniProtKB-UniRule"/>
</dbReference>
<dbReference type="GO" id="GO:0005829">
    <property type="term" value="C:cytosol"/>
    <property type="evidence" value="ECO:0007669"/>
    <property type="project" value="TreeGrafter"/>
</dbReference>
<protein>
    <recommendedName>
        <fullName evidence="3">SsrA-binding protein</fullName>
    </recommendedName>
    <alternativeName>
        <fullName evidence="3">Small protein B</fullName>
    </alternativeName>
</protein>
<reference evidence="5" key="1">
    <citation type="submission" date="2019-01" db="EMBL/GenBank/DDBJ databases">
        <title>Gri0909 isolated from a small marine red alga.</title>
        <authorList>
            <person name="Kim J."/>
            <person name="Jeong S.E."/>
            <person name="Jeon C.O."/>
        </authorList>
    </citation>
    <scope>NUCLEOTIDE SEQUENCE [LARGE SCALE GENOMIC DNA]</scope>
    <source>
        <strain evidence="5">Gri0909</strain>
    </source>
</reference>
<keyword evidence="1 3" id="KW-0963">Cytoplasm</keyword>
<comment type="function">
    <text evidence="3">Required for rescue of stalled ribosomes mediated by trans-translation. Binds to transfer-messenger RNA (tmRNA), required for stable association of tmRNA with ribosomes. tmRNA and SmpB together mimic tRNA shape, replacing the anticodon stem-loop with SmpB. tmRNA is encoded by the ssrA gene; the 2 termini fold to resemble tRNA(Ala) and it encodes a 'tag peptide', a short internal open reading frame. During trans-translation Ala-aminoacylated tmRNA acts like a tRNA, entering the A-site of stalled ribosomes, displacing the stalled mRNA. The ribosome then switches to translate the ORF on the tmRNA; the nascent peptide is terminated with the 'tag peptide' encoded by the tmRNA and targeted for degradation. The ribosome is freed to recommence translation, which seems to be the essential function of trans-translation.</text>
</comment>
<dbReference type="AlphaFoldDB" id="A0A437QK05"/>
<dbReference type="EMBL" id="SADE01000003">
    <property type="protein sequence ID" value="RVU34844.1"/>
    <property type="molecule type" value="Genomic_DNA"/>
</dbReference>
<dbReference type="OrthoDB" id="9805462at2"/>
<dbReference type="GO" id="GO:0003723">
    <property type="term" value="F:RNA binding"/>
    <property type="evidence" value="ECO:0007669"/>
    <property type="project" value="UniProtKB-UniRule"/>
</dbReference>
<dbReference type="InterPro" id="IPR000037">
    <property type="entry name" value="SsrA-bd_prot"/>
</dbReference>
<organism evidence="4 5">
    <name type="scientific">Hwanghaeella grinnelliae</name>
    <dbReference type="NCBI Taxonomy" id="2500179"/>
    <lineage>
        <taxon>Bacteria</taxon>
        <taxon>Pseudomonadati</taxon>
        <taxon>Pseudomonadota</taxon>
        <taxon>Alphaproteobacteria</taxon>
        <taxon>Rhodospirillales</taxon>
        <taxon>Rhodospirillaceae</taxon>
        <taxon>Hwanghaeella</taxon>
    </lineage>
</organism>
<comment type="caution">
    <text evidence="4">The sequence shown here is derived from an EMBL/GenBank/DDBJ whole genome shotgun (WGS) entry which is preliminary data.</text>
</comment>
<sequence>MAGKNKGKGRALSSGTVAMNRRARFDYEILETIEAGLVLTGTEVKALRISGASLNEAYAGIKDGELYLFNVHIPEYPNAPVAFQHEPKRLRKLLVHKKQRDKLIGAIKRDGMTLVPVSLFFNHRGLCKLSLGLAKGKKAHDKRETIKERDWNRRKGQLLREAG</sequence>
<dbReference type="SUPFAM" id="SSF74982">
    <property type="entry name" value="Small protein B (SmpB)"/>
    <property type="match status" value="1"/>
</dbReference>
<dbReference type="Gene3D" id="2.40.280.10">
    <property type="match status" value="1"/>
</dbReference>
<evidence type="ECO:0000256" key="1">
    <source>
        <dbReference type="ARBA" id="ARBA00022490"/>
    </source>
</evidence>
<keyword evidence="2 3" id="KW-0694">RNA-binding</keyword>
<accession>A0A437QK05</accession>
<dbReference type="NCBIfam" id="NF003843">
    <property type="entry name" value="PRK05422.1"/>
    <property type="match status" value="1"/>
</dbReference>
<dbReference type="PROSITE" id="PS01317">
    <property type="entry name" value="SSRP"/>
    <property type="match status" value="1"/>
</dbReference>
<keyword evidence="5" id="KW-1185">Reference proteome</keyword>
<dbReference type="PANTHER" id="PTHR30308">
    <property type="entry name" value="TMRNA-BINDING COMPONENT OF TRANS-TRANSLATION TAGGING COMPLEX"/>
    <property type="match status" value="1"/>
</dbReference>
<dbReference type="InterPro" id="IPR020081">
    <property type="entry name" value="SsrA-bd_prot_CS"/>
</dbReference>
<gene>
    <name evidence="3 4" type="primary">smpB</name>
    <name evidence="4" type="ORF">EOI86_18555</name>
</gene>
<comment type="similarity">
    <text evidence="3">Belongs to the SmpB family.</text>
</comment>
<dbReference type="HAMAP" id="MF_00023">
    <property type="entry name" value="SmpB"/>
    <property type="match status" value="1"/>
</dbReference>